<dbReference type="FunFam" id="3.40.350.10:FF:000003">
    <property type="entry name" value="Xaa-pro aminopeptidase P"/>
    <property type="match status" value="1"/>
</dbReference>
<evidence type="ECO:0000313" key="7">
    <source>
        <dbReference type="EMBL" id="EMS73348.1"/>
    </source>
</evidence>
<evidence type="ECO:0000259" key="6">
    <source>
        <dbReference type="Pfam" id="PF16188"/>
    </source>
</evidence>
<dbReference type="Proteomes" id="UP000014155">
    <property type="component" value="Unassembled WGS sequence"/>
</dbReference>
<accession>S0FXR3</accession>
<dbReference type="SUPFAM" id="SSF53092">
    <property type="entry name" value="Creatinase/prolidase N-terminal domain"/>
    <property type="match status" value="1"/>
</dbReference>
<keyword evidence="3 7" id="KW-0378">Hydrolase</keyword>
<sequence>MCTMNVNEKIFELRKHMDLYGLDAYIIPSPDPHMSEYVADHWKARSWISGFTGSAGTFVATRNESGLWTDGRYFIQAEKQLEGSEIKLFKMGNTGVPTYTEWLGSVLEKGGCVGFSGKMISQLTYREMKETFSKKGITLNSQHDLIDEIWQDRPEIPSAKIFTHEICFTGLSAGEKIDKVREEMRKAGAGYYVISSLDDIAWLFNIRGDDVPYVSVTICYALISMTGAVLFINRNKIPSDVTRVLNENKIEILEYEDIKDIIAKLDREQAVAYDPKRTNRWIYDSINPECKKIEIDEITTVLKAVKNETELANIRQCQISDGIAMVKFLIWLENNIEKEVITELTVDEKLEYYRRQQLNNLGPSFKTIAGYREHGAMMHYTATEETRYVLENKGMMVVDSGGQYLNGTTDITRTVVFDRVSDEEIFDFTMVLKANISLSSAKFLYGATGSNLDILARKPLWEIGLDYKCGTGHGVGYCLSVHEGPHGFSQVPNKAKLEMGMIVTIEPGIYREGKHGVRTENMVLVIEDENNEYGQFLRFDPITCCPVSLKGINPDLLTDHEIKWLNDYHGKVYELLSPHLDNEEKEWLKYNTRSISKN</sequence>
<dbReference type="EMBL" id="AORV01000021">
    <property type="protein sequence ID" value="EMS73348.1"/>
    <property type="molecule type" value="Genomic_DNA"/>
</dbReference>
<reference evidence="7 8" key="1">
    <citation type="journal article" date="2013" name="Genome Announc.">
        <title>Draft Genome Sequence of the Cellulolytic, Mesophilic, Anaerobic Bacterium Clostridium termitidis Strain CT1112 (DSM 5398).</title>
        <authorList>
            <person name="Lal S."/>
            <person name="Ramachandran U."/>
            <person name="Zhang X."/>
            <person name="Munir R."/>
            <person name="Sparling R."/>
            <person name="Levin D.B."/>
        </authorList>
    </citation>
    <scope>NUCLEOTIDE SEQUENCE [LARGE SCALE GENOMIC DNA]</scope>
    <source>
        <strain evidence="7 8">CT1112</strain>
    </source>
</reference>
<dbReference type="SUPFAM" id="SSF55920">
    <property type="entry name" value="Creatinase/aminopeptidase"/>
    <property type="match status" value="1"/>
</dbReference>
<dbReference type="InterPro" id="IPR036005">
    <property type="entry name" value="Creatinase/aminopeptidase-like"/>
</dbReference>
<dbReference type="EC" id="3.4.11.9" evidence="7"/>
<keyword evidence="7" id="KW-0031">Aminopeptidase</keyword>
<dbReference type="GO" id="GO:0046872">
    <property type="term" value="F:metal ion binding"/>
    <property type="evidence" value="ECO:0007669"/>
    <property type="project" value="UniProtKB-KW"/>
</dbReference>
<evidence type="ECO:0000256" key="3">
    <source>
        <dbReference type="ARBA" id="ARBA00022801"/>
    </source>
</evidence>
<comment type="similarity">
    <text evidence="1">Belongs to the peptidase M24B family.</text>
</comment>
<keyword evidence="7" id="KW-0645">Protease</keyword>
<dbReference type="InterPro" id="IPR000587">
    <property type="entry name" value="Creatinase_N"/>
</dbReference>
<dbReference type="Pfam" id="PF16188">
    <property type="entry name" value="Peptidase_M24_C"/>
    <property type="match status" value="1"/>
</dbReference>
<feature type="domain" description="Peptidase M24 C-terminal" evidence="6">
    <location>
        <begin position="535"/>
        <end position="595"/>
    </location>
</feature>
<dbReference type="STRING" id="1195236.CTER_0691"/>
<evidence type="ECO:0000256" key="2">
    <source>
        <dbReference type="ARBA" id="ARBA00022723"/>
    </source>
</evidence>
<organism evidence="7 8">
    <name type="scientific">Ruminiclostridium cellobioparum subsp. termitidis CT1112</name>
    <dbReference type="NCBI Taxonomy" id="1195236"/>
    <lineage>
        <taxon>Bacteria</taxon>
        <taxon>Bacillati</taxon>
        <taxon>Bacillota</taxon>
        <taxon>Clostridia</taxon>
        <taxon>Eubacteriales</taxon>
        <taxon>Oscillospiraceae</taxon>
        <taxon>Ruminiclostridium</taxon>
    </lineage>
</organism>
<evidence type="ECO:0000313" key="8">
    <source>
        <dbReference type="Proteomes" id="UP000014155"/>
    </source>
</evidence>
<dbReference type="GO" id="GO:0070006">
    <property type="term" value="F:metalloaminopeptidase activity"/>
    <property type="evidence" value="ECO:0007669"/>
    <property type="project" value="InterPro"/>
</dbReference>
<gene>
    <name evidence="7" type="ORF">CTER_0691</name>
</gene>
<comment type="caution">
    <text evidence="7">The sequence shown here is derived from an EMBL/GenBank/DDBJ whole genome shotgun (WGS) entry which is preliminary data.</text>
</comment>
<dbReference type="PATRIC" id="fig|1195236.3.peg.985"/>
<protein>
    <submittedName>
        <fullName evidence="7">Xaa-Pro aminopeptidase</fullName>
        <ecNumber evidence="7">3.4.11.9</ecNumber>
    </submittedName>
</protein>
<dbReference type="InterPro" id="IPR033740">
    <property type="entry name" value="Pept_M24B"/>
</dbReference>
<name>S0FXR3_RUMCE</name>
<dbReference type="GO" id="GO:0005737">
    <property type="term" value="C:cytoplasm"/>
    <property type="evidence" value="ECO:0007669"/>
    <property type="project" value="UniProtKB-ARBA"/>
</dbReference>
<dbReference type="eggNOG" id="COG0006">
    <property type="taxonomic scope" value="Bacteria"/>
</dbReference>
<dbReference type="CDD" id="cd01085">
    <property type="entry name" value="APP"/>
    <property type="match status" value="1"/>
</dbReference>
<dbReference type="AlphaFoldDB" id="S0FXR3"/>
<dbReference type="PANTHER" id="PTHR43763:SF6">
    <property type="entry name" value="XAA-PRO AMINOPEPTIDASE 1"/>
    <property type="match status" value="1"/>
</dbReference>
<keyword evidence="8" id="KW-1185">Reference proteome</keyword>
<dbReference type="InterPro" id="IPR029149">
    <property type="entry name" value="Creatin/AminoP/Spt16_N"/>
</dbReference>
<dbReference type="Gene3D" id="3.40.350.10">
    <property type="entry name" value="Creatinase/prolidase N-terminal domain"/>
    <property type="match status" value="2"/>
</dbReference>
<dbReference type="InterPro" id="IPR032416">
    <property type="entry name" value="Peptidase_M24_C"/>
</dbReference>
<feature type="domain" description="Peptidase M24" evidence="4">
    <location>
        <begin position="313"/>
        <end position="526"/>
    </location>
</feature>
<dbReference type="FunFam" id="3.90.230.10:FF:000009">
    <property type="entry name" value="xaa-Pro aminopeptidase 2"/>
    <property type="match status" value="1"/>
</dbReference>
<keyword evidence="2" id="KW-0479">Metal-binding</keyword>
<dbReference type="Gene3D" id="3.90.230.10">
    <property type="entry name" value="Creatinase/methionine aminopeptidase superfamily"/>
    <property type="match status" value="1"/>
</dbReference>
<evidence type="ECO:0000259" key="5">
    <source>
        <dbReference type="Pfam" id="PF01321"/>
    </source>
</evidence>
<dbReference type="InterPro" id="IPR000994">
    <property type="entry name" value="Pept_M24"/>
</dbReference>
<dbReference type="Pfam" id="PF01321">
    <property type="entry name" value="Creatinase_N"/>
    <property type="match status" value="1"/>
</dbReference>
<dbReference type="Pfam" id="PF16189">
    <property type="entry name" value="Creatinase_N_2"/>
    <property type="match status" value="1"/>
</dbReference>
<evidence type="ECO:0000256" key="1">
    <source>
        <dbReference type="ARBA" id="ARBA00008766"/>
    </source>
</evidence>
<feature type="domain" description="Creatinase N-terminal" evidence="5">
    <location>
        <begin position="12"/>
        <end position="148"/>
    </location>
</feature>
<evidence type="ECO:0000259" key="4">
    <source>
        <dbReference type="Pfam" id="PF00557"/>
    </source>
</evidence>
<dbReference type="Pfam" id="PF00557">
    <property type="entry name" value="Peptidase_M24"/>
    <property type="match status" value="1"/>
</dbReference>
<proteinExistence type="inferred from homology"/>
<dbReference type="InterPro" id="IPR050422">
    <property type="entry name" value="X-Pro_aminopeptidase_P"/>
</dbReference>
<dbReference type="PANTHER" id="PTHR43763">
    <property type="entry name" value="XAA-PRO AMINOPEPTIDASE 1"/>
    <property type="match status" value="1"/>
</dbReference>